<protein>
    <submittedName>
        <fullName evidence="2">Uncharacterized protein</fullName>
    </submittedName>
</protein>
<evidence type="ECO:0000313" key="2">
    <source>
        <dbReference type="EMBL" id="DAD28834.1"/>
    </source>
</evidence>
<dbReference type="Proteomes" id="UP000607653">
    <property type="component" value="Unassembled WGS sequence"/>
</dbReference>
<evidence type="ECO:0000313" key="3">
    <source>
        <dbReference type="Proteomes" id="UP000607653"/>
    </source>
</evidence>
<gene>
    <name evidence="2" type="ORF">HUJ06_030302</name>
</gene>
<reference evidence="2 3" key="1">
    <citation type="journal article" date="2020" name="Mol. Biol. Evol.">
        <title>Distinct Expression and Methylation Patterns for Genes with Different Fates following a Single Whole-Genome Duplication in Flowering Plants.</title>
        <authorList>
            <person name="Shi T."/>
            <person name="Rahmani R.S."/>
            <person name="Gugger P.F."/>
            <person name="Wang M."/>
            <person name="Li H."/>
            <person name="Zhang Y."/>
            <person name="Li Z."/>
            <person name="Wang Q."/>
            <person name="Van de Peer Y."/>
            <person name="Marchal K."/>
            <person name="Chen J."/>
        </authorList>
    </citation>
    <scope>NUCLEOTIDE SEQUENCE [LARGE SCALE GENOMIC DNA]</scope>
    <source>
        <tissue evidence="2">Leaf</tissue>
    </source>
</reference>
<proteinExistence type="predicted"/>
<accession>A0A822Y4H7</accession>
<feature type="region of interest" description="Disordered" evidence="1">
    <location>
        <begin position="1"/>
        <end position="20"/>
    </location>
</feature>
<organism evidence="2 3">
    <name type="scientific">Nelumbo nucifera</name>
    <name type="common">Sacred lotus</name>
    <dbReference type="NCBI Taxonomy" id="4432"/>
    <lineage>
        <taxon>Eukaryota</taxon>
        <taxon>Viridiplantae</taxon>
        <taxon>Streptophyta</taxon>
        <taxon>Embryophyta</taxon>
        <taxon>Tracheophyta</taxon>
        <taxon>Spermatophyta</taxon>
        <taxon>Magnoliopsida</taxon>
        <taxon>Proteales</taxon>
        <taxon>Nelumbonaceae</taxon>
        <taxon>Nelumbo</taxon>
    </lineage>
</organism>
<dbReference type="EMBL" id="DUZY01000002">
    <property type="protein sequence ID" value="DAD28834.1"/>
    <property type="molecule type" value="Genomic_DNA"/>
</dbReference>
<sequence>MFQPCTSREAPPNHQLKRKFDHHQEHRFHALLHLVKSVSPCILPLQIFT</sequence>
<comment type="caution">
    <text evidence="2">The sequence shown here is derived from an EMBL/GenBank/DDBJ whole genome shotgun (WGS) entry which is preliminary data.</text>
</comment>
<dbReference type="AlphaFoldDB" id="A0A822Y4H7"/>
<name>A0A822Y4H7_NELNU</name>
<evidence type="ECO:0000256" key="1">
    <source>
        <dbReference type="SAM" id="MobiDB-lite"/>
    </source>
</evidence>
<keyword evidence="3" id="KW-1185">Reference proteome</keyword>